<protein>
    <submittedName>
        <fullName evidence="1">Uncharacterized protein</fullName>
    </submittedName>
</protein>
<reference evidence="1" key="1">
    <citation type="submission" date="2016-08" db="EMBL/GenBank/DDBJ databases">
        <authorList>
            <person name="Seilhamer J.J."/>
        </authorList>
    </citation>
    <scope>NUCLEOTIDE SEQUENCE</scope>
    <source>
        <strain evidence="1">86-1</strain>
    </source>
</reference>
<sequence length="79" mass="8850">MNIVVFSFLGVMQEILHVVPIIQLMNEGRKMYAWGKSKDKRPCSVSPFRQELNALVSGFALVADGGCLQEVLEIARDVR</sequence>
<name>A0A212LBR8_9BACT</name>
<gene>
    <name evidence="1" type="ORF">KL86DES1_22287</name>
</gene>
<organism evidence="1">
    <name type="scientific">uncultured Desulfovibrio sp</name>
    <dbReference type="NCBI Taxonomy" id="167968"/>
    <lineage>
        <taxon>Bacteria</taxon>
        <taxon>Pseudomonadati</taxon>
        <taxon>Thermodesulfobacteriota</taxon>
        <taxon>Desulfovibrionia</taxon>
        <taxon>Desulfovibrionales</taxon>
        <taxon>Desulfovibrionaceae</taxon>
        <taxon>Desulfovibrio</taxon>
        <taxon>environmental samples</taxon>
    </lineage>
</organism>
<dbReference type="AlphaFoldDB" id="A0A212LBR8"/>
<proteinExistence type="predicted"/>
<accession>A0A212LBR8</accession>
<dbReference type="EMBL" id="FMJC01000002">
    <property type="protein sequence ID" value="SCM75004.1"/>
    <property type="molecule type" value="Genomic_DNA"/>
</dbReference>
<evidence type="ECO:0000313" key="1">
    <source>
        <dbReference type="EMBL" id="SCM75004.1"/>
    </source>
</evidence>